<keyword evidence="3 5" id="KW-0687">Ribonucleoprotein</keyword>
<evidence type="ECO:0000256" key="1">
    <source>
        <dbReference type="ARBA" id="ARBA00010528"/>
    </source>
</evidence>
<evidence type="ECO:0000256" key="2">
    <source>
        <dbReference type="ARBA" id="ARBA00022980"/>
    </source>
</evidence>
<dbReference type="NCBIfam" id="TIGR03953">
    <property type="entry name" value="rplD_bact"/>
    <property type="match status" value="1"/>
</dbReference>
<name>A0A2M6W585_9BACT</name>
<protein>
    <recommendedName>
        <fullName evidence="4 5">Large ribosomal subunit protein uL4</fullName>
    </recommendedName>
</protein>
<dbReference type="SUPFAM" id="SSF52166">
    <property type="entry name" value="Ribosomal protein L4"/>
    <property type="match status" value="1"/>
</dbReference>
<gene>
    <name evidence="5" type="primary">rplD</name>
    <name evidence="7" type="ORF">COU31_00175</name>
</gene>
<evidence type="ECO:0000256" key="3">
    <source>
        <dbReference type="ARBA" id="ARBA00023274"/>
    </source>
</evidence>
<dbReference type="InterPro" id="IPR013005">
    <property type="entry name" value="Ribosomal_uL4-like"/>
</dbReference>
<evidence type="ECO:0000313" key="8">
    <source>
        <dbReference type="Proteomes" id="UP000231183"/>
    </source>
</evidence>
<keyword evidence="5" id="KW-0699">rRNA-binding</keyword>
<dbReference type="GO" id="GO:0005840">
    <property type="term" value="C:ribosome"/>
    <property type="evidence" value="ECO:0007669"/>
    <property type="project" value="UniProtKB-KW"/>
</dbReference>
<dbReference type="Proteomes" id="UP000231183">
    <property type="component" value="Unassembled WGS sequence"/>
</dbReference>
<dbReference type="InterPro" id="IPR002136">
    <property type="entry name" value="Ribosomal_uL4"/>
</dbReference>
<dbReference type="Pfam" id="PF00573">
    <property type="entry name" value="Ribosomal_L4"/>
    <property type="match status" value="1"/>
</dbReference>
<dbReference type="AlphaFoldDB" id="A0A2M6W585"/>
<dbReference type="GO" id="GO:0006412">
    <property type="term" value="P:translation"/>
    <property type="evidence" value="ECO:0007669"/>
    <property type="project" value="UniProtKB-UniRule"/>
</dbReference>
<comment type="function">
    <text evidence="5">One of the primary rRNA binding proteins, this protein initially binds near the 5'-end of the 23S rRNA. It is important during the early stages of 50S assembly. It makes multiple contacts with different domains of the 23S rRNA in the assembled 50S subunit and ribosome.</text>
</comment>
<comment type="subunit">
    <text evidence="5">Part of the 50S ribosomal subunit.</text>
</comment>
<sequence>MKIKVYNLDGQASAEMEVSKTVFGVKIRNEVVHEVFVSQMANQRQPWAHSKGKGEISGGGKKPWAQKGTGRARHGSIRSPLWKGGGVVFGPLNIRNYDKKINKKTRQKALRMCLSDLVANANLVVVENFSFSEPKTKLFSQLLNKLPLKRKNCLIVTEGKDEAVMRMTKNLPKTEVARAQDLSVRQVLSHPAVLASASAIKKIEEILTAKKD</sequence>
<dbReference type="GO" id="GO:0019843">
    <property type="term" value="F:rRNA binding"/>
    <property type="evidence" value="ECO:0007669"/>
    <property type="project" value="UniProtKB-UniRule"/>
</dbReference>
<dbReference type="InterPro" id="IPR023574">
    <property type="entry name" value="Ribosomal_uL4_dom_sf"/>
</dbReference>
<dbReference type="HAMAP" id="MF_01328_B">
    <property type="entry name" value="Ribosomal_uL4_B"/>
    <property type="match status" value="1"/>
</dbReference>
<comment type="similarity">
    <text evidence="1 5">Belongs to the universal ribosomal protein uL4 family.</text>
</comment>
<evidence type="ECO:0000313" key="7">
    <source>
        <dbReference type="EMBL" id="PIT87967.1"/>
    </source>
</evidence>
<evidence type="ECO:0000256" key="4">
    <source>
        <dbReference type="ARBA" id="ARBA00035244"/>
    </source>
</evidence>
<dbReference type="Gene3D" id="3.40.1370.10">
    <property type="match status" value="1"/>
</dbReference>
<dbReference type="PANTHER" id="PTHR10746:SF6">
    <property type="entry name" value="LARGE RIBOSOMAL SUBUNIT PROTEIN UL4M"/>
    <property type="match status" value="1"/>
</dbReference>
<accession>A0A2M6W585</accession>
<keyword evidence="2 5" id="KW-0689">Ribosomal protein</keyword>
<feature type="region of interest" description="Disordered" evidence="6">
    <location>
        <begin position="43"/>
        <end position="76"/>
    </location>
</feature>
<keyword evidence="5" id="KW-0694">RNA-binding</keyword>
<reference evidence="8" key="1">
    <citation type="submission" date="2017-09" db="EMBL/GenBank/DDBJ databases">
        <title>Depth-based differentiation of microbial function through sediment-hosted aquifers and enrichment of novel symbionts in the deep terrestrial subsurface.</title>
        <authorList>
            <person name="Probst A.J."/>
            <person name="Ladd B."/>
            <person name="Jarett J.K."/>
            <person name="Geller-Mcgrath D.E."/>
            <person name="Sieber C.M.K."/>
            <person name="Emerson J.B."/>
            <person name="Anantharaman K."/>
            <person name="Thomas B.C."/>
            <person name="Malmstrom R."/>
            <person name="Stieglmeier M."/>
            <person name="Klingl A."/>
            <person name="Woyke T."/>
            <person name="Ryan C.M."/>
            <person name="Banfield J.F."/>
        </authorList>
    </citation>
    <scope>NUCLEOTIDE SEQUENCE [LARGE SCALE GENOMIC DNA]</scope>
</reference>
<dbReference type="GO" id="GO:1990904">
    <property type="term" value="C:ribonucleoprotein complex"/>
    <property type="evidence" value="ECO:0007669"/>
    <property type="project" value="UniProtKB-KW"/>
</dbReference>
<dbReference type="GO" id="GO:0003735">
    <property type="term" value="F:structural constituent of ribosome"/>
    <property type="evidence" value="ECO:0007669"/>
    <property type="project" value="InterPro"/>
</dbReference>
<comment type="caution">
    <text evidence="7">The sequence shown here is derived from an EMBL/GenBank/DDBJ whole genome shotgun (WGS) entry which is preliminary data.</text>
</comment>
<evidence type="ECO:0000256" key="5">
    <source>
        <dbReference type="HAMAP-Rule" id="MF_01328"/>
    </source>
</evidence>
<dbReference type="PANTHER" id="PTHR10746">
    <property type="entry name" value="50S RIBOSOMAL PROTEIN L4"/>
    <property type="match status" value="1"/>
</dbReference>
<organism evidence="7 8">
    <name type="scientific">Candidatus Magasanikbacteria bacterium CG10_big_fil_rev_8_21_14_0_10_40_10</name>
    <dbReference type="NCBI Taxonomy" id="1974648"/>
    <lineage>
        <taxon>Bacteria</taxon>
        <taxon>Candidatus Magasanikiibacteriota</taxon>
    </lineage>
</organism>
<evidence type="ECO:0000256" key="6">
    <source>
        <dbReference type="SAM" id="MobiDB-lite"/>
    </source>
</evidence>
<dbReference type="EMBL" id="PFBX01000002">
    <property type="protein sequence ID" value="PIT87967.1"/>
    <property type="molecule type" value="Genomic_DNA"/>
</dbReference>
<comment type="function">
    <text evidence="5">Forms part of the polypeptide exit tunnel.</text>
</comment>
<proteinExistence type="inferred from homology"/>